<feature type="signal peptide" evidence="1">
    <location>
        <begin position="1"/>
        <end position="16"/>
    </location>
</feature>
<dbReference type="EMBL" id="JAYMYS010000005">
    <property type="protein sequence ID" value="KAK7393223.1"/>
    <property type="molecule type" value="Genomic_DNA"/>
</dbReference>
<proteinExistence type="predicted"/>
<reference evidence="2 3" key="1">
    <citation type="submission" date="2024-01" db="EMBL/GenBank/DDBJ databases">
        <title>The genomes of 5 underutilized Papilionoideae crops provide insights into root nodulation and disease resistanc.</title>
        <authorList>
            <person name="Jiang F."/>
        </authorList>
    </citation>
    <scope>NUCLEOTIDE SEQUENCE [LARGE SCALE GENOMIC DNA]</scope>
    <source>
        <strain evidence="2">DUOXIRENSHENG_FW03</strain>
        <tissue evidence="2">Leaves</tissue>
    </source>
</reference>
<keyword evidence="3" id="KW-1185">Reference proteome</keyword>
<feature type="chain" id="PRO_5043032375" evidence="1">
    <location>
        <begin position="17"/>
        <end position="271"/>
    </location>
</feature>
<comment type="caution">
    <text evidence="2">The sequence shown here is derived from an EMBL/GenBank/DDBJ whole genome shotgun (WGS) entry which is preliminary data.</text>
</comment>
<evidence type="ECO:0000313" key="3">
    <source>
        <dbReference type="Proteomes" id="UP001386955"/>
    </source>
</evidence>
<dbReference type="Proteomes" id="UP001386955">
    <property type="component" value="Unassembled WGS sequence"/>
</dbReference>
<evidence type="ECO:0000313" key="2">
    <source>
        <dbReference type="EMBL" id="KAK7393223.1"/>
    </source>
</evidence>
<evidence type="ECO:0000256" key="1">
    <source>
        <dbReference type="SAM" id="SignalP"/>
    </source>
</evidence>
<organism evidence="2 3">
    <name type="scientific">Psophocarpus tetragonolobus</name>
    <name type="common">Winged bean</name>
    <name type="synonym">Dolichos tetragonolobus</name>
    <dbReference type="NCBI Taxonomy" id="3891"/>
    <lineage>
        <taxon>Eukaryota</taxon>
        <taxon>Viridiplantae</taxon>
        <taxon>Streptophyta</taxon>
        <taxon>Embryophyta</taxon>
        <taxon>Tracheophyta</taxon>
        <taxon>Spermatophyta</taxon>
        <taxon>Magnoliopsida</taxon>
        <taxon>eudicotyledons</taxon>
        <taxon>Gunneridae</taxon>
        <taxon>Pentapetalae</taxon>
        <taxon>rosids</taxon>
        <taxon>fabids</taxon>
        <taxon>Fabales</taxon>
        <taxon>Fabaceae</taxon>
        <taxon>Papilionoideae</taxon>
        <taxon>50 kb inversion clade</taxon>
        <taxon>NPAAA clade</taxon>
        <taxon>indigoferoid/millettioid clade</taxon>
        <taxon>Phaseoleae</taxon>
        <taxon>Psophocarpus</taxon>
    </lineage>
</organism>
<keyword evidence="1" id="KW-0732">Signal</keyword>
<dbReference type="AlphaFoldDB" id="A0AAN9SBF8"/>
<name>A0AAN9SBF8_PSOTE</name>
<accession>A0AAN9SBF8</accession>
<sequence>MQLIQLVLLVPHLILSLIITALQPQLRIARYVMVMAETYSMRLESDVEPWRLLSEANHVKTIDEVYGEKWNGFLEVGSNGQVRDLTETVKGTVNVLAQDLDMVPTMVIPTQELSCNSALGKHEEYGSGRQALLGHILEEGFEGSTKSRKCQQQHNAFVLSEMETMSVGPKVTRGVSSELLTLFDLDNQVQVSNLGQRTRFEHVTRQSEYDLFQNERAIGCSGFVNEKELVDVSVEYVNQESIEEENLKQLAAGRGRKGGLGGAVKKSGSCW</sequence>
<gene>
    <name evidence="2" type="ORF">VNO78_21764</name>
</gene>
<protein>
    <submittedName>
        <fullName evidence="2">Uncharacterized protein</fullName>
    </submittedName>
</protein>